<evidence type="ECO:0000313" key="1">
    <source>
        <dbReference type="EMBL" id="KAL0447197.1"/>
    </source>
</evidence>
<comment type="caution">
    <text evidence="1">The sequence shown here is derived from an EMBL/GenBank/DDBJ whole genome shotgun (WGS) entry which is preliminary data.</text>
</comment>
<gene>
    <name evidence="1" type="ORF">Slati_1847600</name>
</gene>
<protein>
    <submittedName>
        <fullName evidence="1">Uncharacterized protein</fullName>
    </submittedName>
</protein>
<organism evidence="1">
    <name type="scientific">Sesamum latifolium</name>
    <dbReference type="NCBI Taxonomy" id="2727402"/>
    <lineage>
        <taxon>Eukaryota</taxon>
        <taxon>Viridiplantae</taxon>
        <taxon>Streptophyta</taxon>
        <taxon>Embryophyta</taxon>
        <taxon>Tracheophyta</taxon>
        <taxon>Spermatophyta</taxon>
        <taxon>Magnoliopsida</taxon>
        <taxon>eudicotyledons</taxon>
        <taxon>Gunneridae</taxon>
        <taxon>Pentapetalae</taxon>
        <taxon>asterids</taxon>
        <taxon>lamiids</taxon>
        <taxon>Lamiales</taxon>
        <taxon>Pedaliaceae</taxon>
        <taxon>Sesamum</taxon>
    </lineage>
</organism>
<reference evidence="1" key="1">
    <citation type="submission" date="2020-06" db="EMBL/GenBank/DDBJ databases">
        <authorList>
            <person name="Li T."/>
            <person name="Hu X."/>
            <person name="Zhang T."/>
            <person name="Song X."/>
            <person name="Zhang H."/>
            <person name="Dai N."/>
            <person name="Sheng W."/>
            <person name="Hou X."/>
            <person name="Wei L."/>
        </authorList>
    </citation>
    <scope>NUCLEOTIDE SEQUENCE</scope>
    <source>
        <strain evidence="1">KEN1</strain>
        <tissue evidence="1">Leaf</tissue>
    </source>
</reference>
<accession>A0AAW2X374</accession>
<dbReference type="EMBL" id="JACGWN010000006">
    <property type="protein sequence ID" value="KAL0447197.1"/>
    <property type="molecule type" value="Genomic_DNA"/>
</dbReference>
<sequence>MSNFIERAMRSWVMTMQGEIGTEINKVSIVSRTNDYHLQVLQTSAPIASLVYPPAVVSRCTSKKEVTAYFNH</sequence>
<dbReference type="AlphaFoldDB" id="A0AAW2X374"/>
<name>A0AAW2X374_9LAMI</name>
<reference evidence="1" key="2">
    <citation type="journal article" date="2024" name="Plant">
        <title>Genomic evolution and insights into agronomic trait innovations of Sesamum species.</title>
        <authorList>
            <person name="Miao H."/>
            <person name="Wang L."/>
            <person name="Qu L."/>
            <person name="Liu H."/>
            <person name="Sun Y."/>
            <person name="Le M."/>
            <person name="Wang Q."/>
            <person name="Wei S."/>
            <person name="Zheng Y."/>
            <person name="Lin W."/>
            <person name="Duan Y."/>
            <person name="Cao H."/>
            <person name="Xiong S."/>
            <person name="Wang X."/>
            <person name="Wei L."/>
            <person name="Li C."/>
            <person name="Ma Q."/>
            <person name="Ju M."/>
            <person name="Zhao R."/>
            <person name="Li G."/>
            <person name="Mu C."/>
            <person name="Tian Q."/>
            <person name="Mei H."/>
            <person name="Zhang T."/>
            <person name="Gao T."/>
            <person name="Zhang H."/>
        </authorList>
    </citation>
    <scope>NUCLEOTIDE SEQUENCE</scope>
    <source>
        <strain evidence="1">KEN1</strain>
    </source>
</reference>
<proteinExistence type="predicted"/>